<dbReference type="EMBL" id="CAEZXK010000010">
    <property type="protein sequence ID" value="CAB4684938.1"/>
    <property type="molecule type" value="Genomic_DNA"/>
</dbReference>
<name>A0A6J6NJ64_9ZZZZ</name>
<sequence>MKKILAIFAATSLLIGLSMPASAASTKSLKVGNLITVTYPSSVKLKKSGCQLIPFSYRVGNMGGLDFGFVYILDDEDTPIGGDILYRTPEFAKYEGEKTSKKSGKVNIKICRSAWVDGDEEKVGATKGEFQVYVTTSKQDNVGYVKFN</sequence>
<dbReference type="AlphaFoldDB" id="A0A6J6NJ64"/>
<organism evidence="1">
    <name type="scientific">freshwater metagenome</name>
    <dbReference type="NCBI Taxonomy" id="449393"/>
    <lineage>
        <taxon>unclassified sequences</taxon>
        <taxon>metagenomes</taxon>
        <taxon>ecological metagenomes</taxon>
    </lineage>
</organism>
<gene>
    <name evidence="1" type="ORF">UFOPK2370_00567</name>
</gene>
<reference evidence="1" key="1">
    <citation type="submission" date="2020-05" db="EMBL/GenBank/DDBJ databases">
        <authorList>
            <person name="Chiriac C."/>
            <person name="Salcher M."/>
            <person name="Ghai R."/>
            <person name="Kavagutti S V."/>
        </authorList>
    </citation>
    <scope>NUCLEOTIDE SEQUENCE</scope>
</reference>
<protein>
    <submittedName>
        <fullName evidence="1">Unannotated protein</fullName>
    </submittedName>
</protein>
<proteinExistence type="predicted"/>
<evidence type="ECO:0000313" key="1">
    <source>
        <dbReference type="EMBL" id="CAB4684938.1"/>
    </source>
</evidence>
<accession>A0A6J6NJ64</accession>